<comment type="pathway">
    <text evidence="4">Nucleotide-sugar biosynthesis; CMP-3-deoxy-D-manno-octulosonate biosynthesis; CMP-3-deoxy-D-manno-octulosonate from 3-deoxy-D-manno-octulosonate and CTP: step 1/1.</text>
</comment>
<dbReference type="EC" id="2.7.7.38" evidence="4"/>
<dbReference type="Pfam" id="PF02348">
    <property type="entry name" value="CTP_transf_3"/>
    <property type="match status" value="1"/>
</dbReference>
<dbReference type="PANTHER" id="PTHR42866">
    <property type="entry name" value="3-DEOXY-MANNO-OCTULOSONATE CYTIDYLYLTRANSFERASE"/>
    <property type="match status" value="1"/>
</dbReference>
<dbReference type="GO" id="GO:0008690">
    <property type="term" value="F:3-deoxy-manno-octulosonate cytidylyltransferase activity"/>
    <property type="evidence" value="ECO:0007669"/>
    <property type="project" value="UniProtKB-EC"/>
</dbReference>
<protein>
    <recommendedName>
        <fullName evidence="4">3-deoxy-manno-octulosonate cytidylyltransferase</fullName>
        <ecNumber evidence="4">2.7.7.38</ecNumber>
    </recommendedName>
    <alternativeName>
        <fullName evidence="4">CMP-2-keto-3-deoxyoctulosonic acid synthase</fullName>
        <shortName evidence="4">CKS</shortName>
        <shortName evidence="4">CMP-KDO synthase</shortName>
    </alternativeName>
</protein>
<dbReference type="Proteomes" id="UP000831607">
    <property type="component" value="Chromosome"/>
</dbReference>
<dbReference type="RefSeq" id="WP_243477363.1">
    <property type="nucleotide sequence ID" value="NZ_CP063982.1"/>
</dbReference>
<dbReference type="CDD" id="cd02517">
    <property type="entry name" value="CMP-KDO-Synthetase"/>
    <property type="match status" value="1"/>
</dbReference>
<evidence type="ECO:0000256" key="4">
    <source>
        <dbReference type="HAMAP-Rule" id="MF_00057"/>
    </source>
</evidence>
<evidence type="ECO:0000256" key="3">
    <source>
        <dbReference type="ARBA" id="ARBA00022985"/>
    </source>
</evidence>
<dbReference type="NCBIfam" id="NF003950">
    <property type="entry name" value="PRK05450.1-3"/>
    <property type="match status" value="1"/>
</dbReference>
<keyword evidence="4" id="KW-0963">Cytoplasm</keyword>
<dbReference type="NCBIfam" id="NF009905">
    <property type="entry name" value="PRK13368.1"/>
    <property type="match status" value="1"/>
</dbReference>
<dbReference type="NCBIfam" id="TIGR00466">
    <property type="entry name" value="kdsB"/>
    <property type="match status" value="1"/>
</dbReference>
<reference evidence="5 6" key="1">
    <citation type="submission" date="2020-11" db="EMBL/GenBank/DDBJ databases">
        <title>Algicoccus daihaiensis sp.nov., isolated from Daihai Lake in Inner Mongolia.</title>
        <authorList>
            <person name="Kai J."/>
        </authorList>
    </citation>
    <scope>NUCLEOTIDE SEQUENCE [LARGE SCALE GENOMIC DNA]</scope>
    <source>
        <strain evidence="6">f23</strain>
    </source>
</reference>
<dbReference type="PANTHER" id="PTHR42866:SF2">
    <property type="entry name" value="3-DEOXY-MANNO-OCTULOSONATE CYTIDYLYLTRANSFERASE, MITOCHONDRIAL"/>
    <property type="match status" value="1"/>
</dbReference>
<evidence type="ECO:0000313" key="5">
    <source>
        <dbReference type="EMBL" id="UOD49244.1"/>
    </source>
</evidence>
<dbReference type="Gene3D" id="3.90.550.10">
    <property type="entry name" value="Spore Coat Polysaccharide Biosynthesis Protein SpsA, Chain A"/>
    <property type="match status" value="1"/>
</dbReference>
<accession>A0ABY4AG30</accession>
<comment type="function">
    <text evidence="4">Activates KDO (a required 8-carbon sugar) for incorporation into bacterial lipopolysaccharide in Gram-negative bacteria.</text>
</comment>
<comment type="catalytic activity">
    <reaction evidence="4">
        <text>3-deoxy-alpha-D-manno-oct-2-ulosonate + CTP = CMP-3-deoxy-beta-D-manno-octulosonate + diphosphate</text>
        <dbReference type="Rhea" id="RHEA:23448"/>
        <dbReference type="ChEBI" id="CHEBI:33019"/>
        <dbReference type="ChEBI" id="CHEBI:37563"/>
        <dbReference type="ChEBI" id="CHEBI:85986"/>
        <dbReference type="ChEBI" id="CHEBI:85987"/>
        <dbReference type="EC" id="2.7.7.38"/>
    </reaction>
</comment>
<name>A0ABY4AG30_9BURK</name>
<keyword evidence="3 4" id="KW-0448">Lipopolysaccharide biosynthesis</keyword>
<comment type="similarity">
    <text evidence="4">Belongs to the KdsB family.</text>
</comment>
<organism evidence="5 6">
    <name type="scientific">Orrella daihaiensis</name>
    <dbReference type="NCBI Taxonomy" id="2782176"/>
    <lineage>
        <taxon>Bacteria</taxon>
        <taxon>Pseudomonadati</taxon>
        <taxon>Pseudomonadota</taxon>
        <taxon>Betaproteobacteria</taxon>
        <taxon>Burkholderiales</taxon>
        <taxon>Alcaligenaceae</taxon>
        <taxon>Orrella</taxon>
    </lineage>
</organism>
<evidence type="ECO:0000256" key="2">
    <source>
        <dbReference type="ARBA" id="ARBA00022695"/>
    </source>
</evidence>
<proteinExistence type="inferred from homology"/>
<keyword evidence="2 4" id="KW-0548">Nucleotidyltransferase</keyword>
<dbReference type="InterPro" id="IPR004528">
    <property type="entry name" value="KdsB"/>
</dbReference>
<dbReference type="HAMAP" id="MF_00057">
    <property type="entry name" value="KdsB"/>
    <property type="match status" value="1"/>
</dbReference>
<sequence>MDYHVVIPARWASTRLPGKMLADLAGKPMVVRTAERARLSDAQSVTIATDYEPIAQAAREHGLHAVMTRGDHQSGTDRLSETVQLMQWPDSAIVVNVQGDEPRIDPALIGELAQCLAKNPEAAIATAAARMTDQANVANPNAVKVVLDQKSQALYFSRAAIPFMRTPVTGLSALHHIGIYAYRVRFLKIFPGLTQGLLERAESLEQLRALEHGWKIQVLVTEREHAPGVDTEQDLLQARQFYASTI</sequence>
<keyword evidence="1 4" id="KW-0808">Transferase</keyword>
<dbReference type="NCBIfam" id="NF003952">
    <property type="entry name" value="PRK05450.1-5"/>
    <property type="match status" value="1"/>
</dbReference>
<dbReference type="SUPFAM" id="SSF53448">
    <property type="entry name" value="Nucleotide-diphospho-sugar transferases"/>
    <property type="match status" value="1"/>
</dbReference>
<keyword evidence="6" id="KW-1185">Reference proteome</keyword>
<gene>
    <name evidence="4 5" type="primary">kdsB</name>
    <name evidence="5" type="ORF">DHf2319_06955</name>
</gene>
<dbReference type="InterPro" id="IPR003329">
    <property type="entry name" value="Cytidylyl_trans"/>
</dbReference>
<dbReference type="InterPro" id="IPR029044">
    <property type="entry name" value="Nucleotide-diphossugar_trans"/>
</dbReference>
<evidence type="ECO:0000313" key="6">
    <source>
        <dbReference type="Proteomes" id="UP000831607"/>
    </source>
</evidence>
<evidence type="ECO:0000256" key="1">
    <source>
        <dbReference type="ARBA" id="ARBA00022679"/>
    </source>
</evidence>
<dbReference type="EMBL" id="CP063982">
    <property type="protein sequence ID" value="UOD49244.1"/>
    <property type="molecule type" value="Genomic_DNA"/>
</dbReference>
<comment type="subcellular location">
    <subcellularLocation>
        <location evidence="4">Cytoplasm</location>
    </subcellularLocation>
</comment>